<feature type="transmembrane region" description="Helical" evidence="6">
    <location>
        <begin position="220"/>
        <end position="236"/>
    </location>
</feature>
<dbReference type="InterPro" id="IPR007816">
    <property type="entry name" value="ResB-like_domain"/>
</dbReference>
<feature type="transmembrane region" description="Helical" evidence="6">
    <location>
        <begin position="256"/>
        <end position="280"/>
    </location>
</feature>
<feature type="domain" description="ResB-like" evidence="8">
    <location>
        <begin position="68"/>
        <end position="180"/>
    </location>
</feature>
<evidence type="ECO:0000256" key="6">
    <source>
        <dbReference type="SAM" id="Phobius"/>
    </source>
</evidence>
<comment type="subcellular location">
    <subcellularLocation>
        <location evidence="1">Membrane</location>
        <topology evidence="1">Multi-pass membrane protein</topology>
    </subcellularLocation>
</comment>
<comment type="caution">
    <text evidence="9">The sequence shown here is derived from an EMBL/GenBank/DDBJ whole genome shotgun (WGS) entry which is preliminary data.</text>
</comment>
<gene>
    <name evidence="9" type="ORF">EZS27_022818</name>
</gene>
<feature type="transmembrane region" description="Helical" evidence="6">
    <location>
        <begin position="355"/>
        <end position="375"/>
    </location>
</feature>
<evidence type="ECO:0000259" key="7">
    <source>
        <dbReference type="Pfam" id="PF01578"/>
    </source>
</evidence>
<name>A0A5J4R5B8_9ZZZZ</name>
<evidence type="ECO:0000256" key="2">
    <source>
        <dbReference type="ARBA" id="ARBA00022692"/>
    </source>
</evidence>
<accession>A0A5J4R5B8</accession>
<dbReference type="InterPro" id="IPR002541">
    <property type="entry name" value="Cyt_c_assembly"/>
</dbReference>
<dbReference type="Pfam" id="PF01578">
    <property type="entry name" value="Cytochrom_C_asm"/>
    <property type="match status" value="1"/>
</dbReference>
<sequence>MIETKYIKKCAFGALIAALVVLASATAVEKIFGREAALEYVYGSWWFVVLWGILGITAVAYMLRQALYRRQAACLLHGAFVIILVGAFVTFLTADRGYIHLRQGETLATYISEDDDVSELPLPFDVKLVLFDIAYHPGTDEPADFISFLKVDGEMCQVSMNKIHSLHGYRFYQMSYDPDEMGTTLMINHDPWGIGITYTGYALLALAMLGLLWQRIGWRGLLYTALPTTALWYYVSQMNPMTPILRSPMLAAHVSVIMISYGLLVFIAVTATIALCSWRLRERFYRLNSKLLYPALFLLAAGIFIGAVWANISWGRYWGWDAKETWALITMLVYALPLHKGSLALFRNPVGFHRYCLIACLTVAMTFLGVTYLLGGMHSYV</sequence>
<feature type="transmembrane region" description="Helical" evidence="6">
    <location>
        <begin position="75"/>
        <end position="94"/>
    </location>
</feature>
<dbReference type="GO" id="GO:0017004">
    <property type="term" value="P:cytochrome complex assembly"/>
    <property type="evidence" value="ECO:0007669"/>
    <property type="project" value="UniProtKB-KW"/>
</dbReference>
<feature type="transmembrane region" description="Helical" evidence="6">
    <location>
        <begin position="192"/>
        <end position="213"/>
    </location>
</feature>
<dbReference type="AlphaFoldDB" id="A0A5J4R5B8"/>
<organism evidence="9">
    <name type="scientific">termite gut metagenome</name>
    <dbReference type="NCBI Taxonomy" id="433724"/>
    <lineage>
        <taxon>unclassified sequences</taxon>
        <taxon>metagenomes</taxon>
        <taxon>organismal metagenomes</taxon>
    </lineage>
</organism>
<keyword evidence="3" id="KW-0201">Cytochrome c-type biogenesis</keyword>
<evidence type="ECO:0000313" key="9">
    <source>
        <dbReference type="EMBL" id="KAA6328271.1"/>
    </source>
</evidence>
<feature type="transmembrane region" description="Helical" evidence="6">
    <location>
        <begin position="43"/>
        <end position="63"/>
    </location>
</feature>
<dbReference type="PANTHER" id="PTHR30071">
    <property type="entry name" value="HEME EXPORTER PROTEIN C"/>
    <property type="match status" value="1"/>
</dbReference>
<dbReference type="InterPro" id="IPR045062">
    <property type="entry name" value="Cyt_c_biogenesis_CcsA/CcmC"/>
</dbReference>
<feature type="domain" description="Cytochrome c assembly protein" evidence="7">
    <location>
        <begin position="221"/>
        <end position="378"/>
    </location>
</feature>
<reference evidence="9" key="1">
    <citation type="submission" date="2019-03" db="EMBL/GenBank/DDBJ databases">
        <title>Single cell metagenomics reveals metabolic interactions within the superorganism composed of flagellate Streblomastix strix and complex community of Bacteroidetes bacteria on its surface.</title>
        <authorList>
            <person name="Treitli S.C."/>
            <person name="Kolisko M."/>
            <person name="Husnik F."/>
            <person name="Keeling P."/>
            <person name="Hampl V."/>
        </authorList>
    </citation>
    <scope>NUCLEOTIDE SEQUENCE</scope>
    <source>
        <strain evidence="9">STM</strain>
    </source>
</reference>
<evidence type="ECO:0000256" key="3">
    <source>
        <dbReference type="ARBA" id="ARBA00022748"/>
    </source>
</evidence>
<dbReference type="PANTHER" id="PTHR30071:SF1">
    <property type="entry name" value="CYTOCHROME B_B6 PROTEIN-RELATED"/>
    <property type="match status" value="1"/>
</dbReference>
<dbReference type="Pfam" id="PF05140">
    <property type="entry name" value="ResB"/>
    <property type="match status" value="1"/>
</dbReference>
<dbReference type="EMBL" id="SNRY01001848">
    <property type="protein sequence ID" value="KAA6328271.1"/>
    <property type="molecule type" value="Genomic_DNA"/>
</dbReference>
<protein>
    <submittedName>
        <fullName evidence="9">Cytochrome c biogenesis protein CcsA</fullName>
    </submittedName>
</protein>
<keyword evidence="2 6" id="KW-0812">Transmembrane</keyword>
<feature type="transmembrane region" description="Helical" evidence="6">
    <location>
        <begin position="326"/>
        <end position="346"/>
    </location>
</feature>
<keyword evidence="5 6" id="KW-0472">Membrane</keyword>
<dbReference type="GO" id="GO:0005886">
    <property type="term" value="C:plasma membrane"/>
    <property type="evidence" value="ECO:0007669"/>
    <property type="project" value="TreeGrafter"/>
</dbReference>
<keyword evidence="4 6" id="KW-1133">Transmembrane helix</keyword>
<evidence type="ECO:0000259" key="8">
    <source>
        <dbReference type="Pfam" id="PF05140"/>
    </source>
</evidence>
<dbReference type="GO" id="GO:0020037">
    <property type="term" value="F:heme binding"/>
    <property type="evidence" value="ECO:0007669"/>
    <property type="project" value="InterPro"/>
</dbReference>
<evidence type="ECO:0000256" key="5">
    <source>
        <dbReference type="ARBA" id="ARBA00023136"/>
    </source>
</evidence>
<evidence type="ECO:0000256" key="1">
    <source>
        <dbReference type="ARBA" id="ARBA00004141"/>
    </source>
</evidence>
<evidence type="ECO:0000256" key="4">
    <source>
        <dbReference type="ARBA" id="ARBA00022989"/>
    </source>
</evidence>
<proteinExistence type="predicted"/>
<feature type="transmembrane region" description="Helical" evidence="6">
    <location>
        <begin position="292"/>
        <end position="314"/>
    </location>
</feature>